<dbReference type="EMBL" id="SLUO01000021">
    <property type="protein sequence ID" value="TCL54293.1"/>
    <property type="molecule type" value="Genomic_DNA"/>
</dbReference>
<name>A0A4R1QMV6_9FIRM</name>
<proteinExistence type="predicted"/>
<evidence type="ECO:0000256" key="2">
    <source>
        <dbReference type="ARBA" id="ARBA00023315"/>
    </source>
</evidence>
<reference evidence="4 5" key="1">
    <citation type="submission" date="2019-03" db="EMBL/GenBank/DDBJ databases">
        <title>Genomic Encyclopedia of Type Strains, Phase IV (KMG-IV): sequencing the most valuable type-strain genomes for metagenomic binning, comparative biology and taxonomic classification.</title>
        <authorList>
            <person name="Goeker M."/>
        </authorList>
    </citation>
    <scope>NUCLEOTIDE SEQUENCE [LARGE SCALE GENOMIC DNA]</scope>
    <source>
        <strain evidence="4 5">DSM 100556</strain>
    </source>
</reference>
<dbReference type="InterPro" id="IPR002123">
    <property type="entry name" value="Plipid/glycerol_acylTrfase"/>
</dbReference>
<evidence type="ECO:0000313" key="4">
    <source>
        <dbReference type="EMBL" id="TCL54293.1"/>
    </source>
</evidence>
<dbReference type="Proteomes" id="UP000295718">
    <property type="component" value="Unassembled WGS sequence"/>
</dbReference>
<keyword evidence="5" id="KW-1185">Reference proteome</keyword>
<gene>
    <name evidence="4" type="ORF">EDD76_12163</name>
</gene>
<dbReference type="GO" id="GO:0006654">
    <property type="term" value="P:phosphatidic acid biosynthetic process"/>
    <property type="evidence" value="ECO:0007669"/>
    <property type="project" value="TreeGrafter"/>
</dbReference>
<dbReference type="GO" id="GO:0003841">
    <property type="term" value="F:1-acylglycerol-3-phosphate O-acyltransferase activity"/>
    <property type="evidence" value="ECO:0007669"/>
    <property type="project" value="TreeGrafter"/>
</dbReference>
<feature type="domain" description="Phospholipid/glycerol acyltransferase" evidence="3">
    <location>
        <begin position="69"/>
        <end position="184"/>
    </location>
</feature>
<dbReference type="Pfam" id="PF01553">
    <property type="entry name" value="Acyltransferase"/>
    <property type="match status" value="1"/>
</dbReference>
<dbReference type="PANTHER" id="PTHR10434">
    <property type="entry name" value="1-ACYL-SN-GLYCEROL-3-PHOSPHATE ACYLTRANSFERASE"/>
    <property type="match status" value="1"/>
</dbReference>
<dbReference type="AlphaFoldDB" id="A0A4R1QMV6"/>
<comment type="caution">
    <text evidence="4">The sequence shown here is derived from an EMBL/GenBank/DDBJ whole genome shotgun (WGS) entry which is preliminary data.</text>
</comment>
<dbReference type="SUPFAM" id="SSF69593">
    <property type="entry name" value="Glycerol-3-phosphate (1)-acyltransferase"/>
    <property type="match status" value="1"/>
</dbReference>
<dbReference type="OrthoDB" id="9803035at2"/>
<sequence>MYRIMMMVLRLFLKVPYYLFQIWWYGKSSKKTYEEAYAVVKRATIAANRAGKVRIESFGLENIPKENGFIFFPNHQGLYDVLAFLESSPVPFAFVIKKEAQNVILLKQVMKALGSISMDRDDIRQSMEVIQQVTEEVKTGRNFLIFAEGTRSREGNNLLNLKGGSFKSAQKAKCPIVPCALIDAFKPFDEKSIKPLTVKIIYLPPIYYEEYKDMKTVQIAAEVKRRIEEAIVEHM</sequence>
<evidence type="ECO:0000256" key="1">
    <source>
        <dbReference type="ARBA" id="ARBA00022679"/>
    </source>
</evidence>
<dbReference type="RefSeq" id="WP_031391613.1">
    <property type="nucleotide sequence ID" value="NZ_JPNB01000002.1"/>
</dbReference>
<dbReference type="CDD" id="cd07989">
    <property type="entry name" value="LPLAT_AGPAT-like"/>
    <property type="match status" value="1"/>
</dbReference>
<keyword evidence="2 4" id="KW-0012">Acyltransferase</keyword>
<dbReference type="SMART" id="SM00563">
    <property type="entry name" value="PlsC"/>
    <property type="match status" value="1"/>
</dbReference>
<organism evidence="4 5">
    <name type="scientific">Kineothrix alysoides</name>
    <dbReference type="NCBI Taxonomy" id="1469948"/>
    <lineage>
        <taxon>Bacteria</taxon>
        <taxon>Bacillati</taxon>
        <taxon>Bacillota</taxon>
        <taxon>Clostridia</taxon>
        <taxon>Lachnospirales</taxon>
        <taxon>Lachnospiraceae</taxon>
        <taxon>Kineothrix</taxon>
    </lineage>
</organism>
<accession>A0A4R1QMV6</accession>
<evidence type="ECO:0000259" key="3">
    <source>
        <dbReference type="SMART" id="SM00563"/>
    </source>
</evidence>
<protein>
    <submittedName>
        <fullName evidence="4">1-acyl-sn-glycerol-3-phosphate acyltransferase</fullName>
    </submittedName>
</protein>
<dbReference type="STRING" id="1469948.GCA_000732725_02961"/>
<dbReference type="PANTHER" id="PTHR10434:SF11">
    <property type="entry name" value="1-ACYL-SN-GLYCEROL-3-PHOSPHATE ACYLTRANSFERASE"/>
    <property type="match status" value="1"/>
</dbReference>
<evidence type="ECO:0000313" key="5">
    <source>
        <dbReference type="Proteomes" id="UP000295718"/>
    </source>
</evidence>
<keyword evidence="1 4" id="KW-0808">Transferase</keyword>